<name>A0A235F6V5_9BACL</name>
<dbReference type="AlphaFoldDB" id="A0A235F6V5"/>
<evidence type="ECO:0000313" key="1">
    <source>
        <dbReference type="EMBL" id="OYD56803.1"/>
    </source>
</evidence>
<dbReference type="RefSeq" id="WP_094253817.1">
    <property type="nucleotide sequence ID" value="NZ_JBHLXL010000002.1"/>
</dbReference>
<comment type="caution">
    <text evidence="1">The sequence shown here is derived from an EMBL/GenBank/DDBJ whole genome shotgun (WGS) entry which is preliminary data.</text>
</comment>
<accession>A0A235F6V5</accession>
<organism evidence="1 2">
    <name type="scientific">Fictibacillus aquaticus</name>
    <dbReference type="NCBI Taxonomy" id="2021314"/>
    <lineage>
        <taxon>Bacteria</taxon>
        <taxon>Bacillati</taxon>
        <taxon>Bacillota</taxon>
        <taxon>Bacilli</taxon>
        <taxon>Bacillales</taxon>
        <taxon>Fictibacillaceae</taxon>
        <taxon>Fictibacillus</taxon>
    </lineage>
</organism>
<proteinExistence type="predicted"/>
<gene>
    <name evidence="1" type="ORF">CGZ90_17515</name>
</gene>
<protein>
    <submittedName>
        <fullName evidence="1">Uncharacterized protein</fullName>
    </submittedName>
</protein>
<dbReference type="Proteomes" id="UP000215059">
    <property type="component" value="Unassembled WGS sequence"/>
</dbReference>
<evidence type="ECO:0000313" key="2">
    <source>
        <dbReference type="Proteomes" id="UP000215059"/>
    </source>
</evidence>
<keyword evidence="2" id="KW-1185">Reference proteome</keyword>
<dbReference type="EMBL" id="NOII01000011">
    <property type="protein sequence ID" value="OYD56803.1"/>
    <property type="molecule type" value="Genomic_DNA"/>
</dbReference>
<sequence length="112" mass="12855">MPYTNKKITGFWLSSYFVLPHFFPHFVPKRKKGDDRSWLSSTLLFLFHLSTKKDRMMLYHPTFFAQPRPTLTGGNPKATIGAEELNFRVRYGADALVYASLLACDEESTSSD</sequence>
<reference evidence="1 2" key="1">
    <citation type="submission" date="2017-07" db="EMBL/GenBank/DDBJ databases">
        <title>Fictibacillus sp. nov. GDSW-R2A3 Genome sequencing and assembly.</title>
        <authorList>
            <person name="Mayilraj S."/>
        </authorList>
    </citation>
    <scope>NUCLEOTIDE SEQUENCE [LARGE SCALE GENOMIC DNA]</scope>
    <source>
        <strain evidence="1 2">GDSW-R2A3</strain>
    </source>
</reference>